<organism evidence="1 2">
    <name type="scientific">Pieris macdunnoughi</name>
    <dbReference type="NCBI Taxonomy" id="345717"/>
    <lineage>
        <taxon>Eukaryota</taxon>
        <taxon>Metazoa</taxon>
        <taxon>Ecdysozoa</taxon>
        <taxon>Arthropoda</taxon>
        <taxon>Hexapoda</taxon>
        <taxon>Insecta</taxon>
        <taxon>Pterygota</taxon>
        <taxon>Neoptera</taxon>
        <taxon>Endopterygota</taxon>
        <taxon>Lepidoptera</taxon>
        <taxon>Glossata</taxon>
        <taxon>Ditrysia</taxon>
        <taxon>Papilionoidea</taxon>
        <taxon>Pieridae</taxon>
        <taxon>Pierinae</taxon>
        <taxon>Pieris</taxon>
    </lineage>
</organism>
<accession>A0A821WKC1</accession>
<sequence length="213" mass="23964">MGEVTFTTSAYAKMILHAAKYPHCAINGILLADGSKVKDDAKNPDLDIVDAMPLFHHSHNLTPMAEVALTQIDNMAQTDNRIIVGYYAACENYNDSSVEKCPSTKIAEKIAEFFPSALFAVIENKKLARNMTSPALKIHRFNDGKWKLQETSKLLFPPPLQQSEVLELVSHLLQWEASKDLVDFDNYLDDMSQDWSNVGIEKMVQKVTEKFEA</sequence>
<dbReference type="Pfam" id="PF03665">
    <property type="entry name" value="UPF0172"/>
    <property type="match status" value="1"/>
</dbReference>
<comment type="caution">
    <text evidence="1">The sequence shown here is derived from an EMBL/GenBank/DDBJ whole genome shotgun (WGS) entry which is preliminary data.</text>
</comment>
<name>A0A821WKC1_9NEOP</name>
<dbReference type="InterPro" id="IPR005366">
    <property type="entry name" value="EMC8/9"/>
</dbReference>
<dbReference type="EMBL" id="CAJOBZ010000061">
    <property type="protein sequence ID" value="CAF4925846.1"/>
    <property type="molecule type" value="Genomic_DNA"/>
</dbReference>
<dbReference type="PANTHER" id="PTHR12941">
    <property type="entry name" value="ER MEMBRANE PROTEIN COMPLEX"/>
    <property type="match status" value="1"/>
</dbReference>
<evidence type="ECO:0000313" key="1">
    <source>
        <dbReference type="EMBL" id="CAF4925846.1"/>
    </source>
</evidence>
<dbReference type="AlphaFoldDB" id="A0A821WKC1"/>
<dbReference type="CDD" id="cd08060">
    <property type="entry name" value="MPN_UPF0172"/>
    <property type="match status" value="1"/>
</dbReference>
<protein>
    <recommendedName>
        <fullName evidence="3">MPN domain-containing protein</fullName>
    </recommendedName>
</protein>
<evidence type="ECO:0000313" key="2">
    <source>
        <dbReference type="Proteomes" id="UP000663880"/>
    </source>
</evidence>
<proteinExistence type="predicted"/>
<keyword evidence="2" id="KW-1185">Reference proteome</keyword>
<reference evidence="1" key="1">
    <citation type="submission" date="2021-02" db="EMBL/GenBank/DDBJ databases">
        <authorList>
            <person name="Steward A R."/>
        </authorList>
    </citation>
    <scope>NUCLEOTIDE SEQUENCE</scope>
</reference>
<dbReference type="GO" id="GO:0072546">
    <property type="term" value="C:EMC complex"/>
    <property type="evidence" value="ECO:0007669"/>
    <property type="project" value="InterPro"/>
</dbReference>
<gene>
    <name evidence="1" type="ORF">PMACD_LOCUS13443</name>
</gene>
<dbReference type="PANTHER" id="PTHR12941:SF10">
    <property type="entry name" value="ER MEMBRANE PROTEIN COMPLEX SUBUNIT 8_9 HOMOLOG"/>
    <property type="match status" value="1"/>
</dbReference>
<dbReference type="OrthoDB" id="194468at2759"/>
<evidence type="ECO:0008006" key="3">
    <source>
        <dbReference type="Google" id="ProtNLM"/>
    </source>
</evidence>
<dbReference type="Proteomes" id="UP000663880">
    <property type="component" value="Unassembled WGS sequence"/>
</dbReference>